<comment type="cofactor">
    <cofactor evidence="1">
        <name>a metal cation</name>
        <dbReference type="ChEBI" id="CHEBI:25213"/>
    </cofactor>
</comment>
<evidence type="ECO:0000256" key="3">
    <source>
        <dbReference type="ARBA" id="ARBA00005062"/>
    </source>
</evidence>
<evidence type="ECO:0000256" key="4">
    <source>
        <dbReference type="ARBA" id="ARBA00006753"/>
    </source>
</evidence>
<evidence type="ECO:0000256" key="1">
    <source>
        <dbReference type="ARBA" id="ARBA00001920"/>
    </source>
</evidence>
<dbReference type="GO" id="GO:0009088">
    <property type="term" value="P:threonine biosynthetic process"/>
    <property type="evidence" value="ECO:0007669"/>
    <property type="project" value="UniProtKB-UniPathway"/>
</dbReference>
<feature type="binding site" evidence="16">
    <location>
        <position position="121"/>
    </location>
    <ligand>
        <name>NADPH</name>
        <dbReference type="ChEBI" id="CHEBI:57783"/>
    </ligand>
</feature>
<dbReference type="UniPathway" id="UPA00050">
    <property type="reaction ID" value="UER00063"/>
</dbReference>
<comment type="function">
    <text evidence="13">Catalyzes the conversion of L-aspartate-beta-semialdehyde (L-Asa) to L-homoserine (L-Hse), the third step in the biosynthesis of amino acids that derive from aspartate (the aspartate family of amino acids), including methioinine and threonine, the latter of which is a precursor to isoleucine; production of homoserine leads to a branch-point in the pathway as it can either be O-phosphorylated for processing to threonine, or O-acylated for processing to methionine.</text>
</comment>
<sequence>MAINKINLCVLGLGGVGTSFLQILAKSPALNQKFTLLALANSRSAVYIPAGIPSSEPITSSPSKWVDAHPEAKPLELESLFQSLTAVKGQTIVVDNSSSADLAELYPTILKLGLHLCTPNKKGWSGELKLWTNVLSAASEANTLSYGESTVGAGLPILTTLKDLVETGDEIVKIEGVLSGTLSYIFNNYSPAKPQEDKPTFSSIIHTAKSLGYTEPDPRDDLSGVDVARKLTILSRQIPSLAKKLENGYASVPTKSLVPPVLENANTAAEYLDRLAEGDDFFDSLREEAEKEGKVLRYVGVIDGQTGEIKCSLEKYPATHPFATSLSGSDNIISFTTARYPAPRPLLVQGSGAGGDVTAMGVWADCLRVWERRA</sequence>
<evidence type="ECO:0000256" key="15">
    <source>
        <dbReference type="PIRSR" id="PIRSR036497-1"/>
    </source>
</evidence>
<evidence type="ECO:0000256" key="6">
    <source>
        <dbReference type="ARBA" id="ARBA00013376"/>
    </source>
</evidence>
<dbReference type="PANTHER" id="PTHR43070:SF5">
    <property type="entry name" value="HOMOSERINE DEHYDROGENASE"/>
    <property type="match status" value="1"/>
</dbReference>
<protein>
    <recommendedName>
        <fullName evidence="6 14">Homoserine dehydrogenase</fullName>
        <shortName evidence="14">HDH</shortName>
        <ecNumber evidence="5 14">1.1.1.3</ecNumber>
    </recommendedName>
</protein>
<dbReference type="Pfam" id="PF00742">
    <property type="entry name" value="Homoserine_dh"/>
    <property type="match status" value="1"/>
</dbReference>
<dbReference type="GO" id="GO:0009086">
    <property type="term" value="P:methionine biosynthetic process"/>
    <property type="evidence" value="ECO:0007669"/>
    <property type="project" value="UniProtKB-KW"/>
</dbReference>
<evidence type="ECO:0000313" key="21">
    <source>
        <dbReference type="EMBL" id="CED84991.1"/>
    </source>
</evidence>
<comment type="similarity">
    <text evidence="4 14 18">Belongs to the homoserine dehydrogenase family.</text>
</comment>
<dbReference type="Pfam" id="PF03447">
    <property type="entry name" value="NAD_binding_3"/>
    <property type="match status" value="1"/>
</dbReference>
<evidence type="ECO:0000256" key="11">
    <source>
        <dbReference type="ARBA" id="ARBA00023167"/>
    </source>
</evidence>
<evidence type="ECO:0000256" key="5">
    <source>
        <dbReference type="ARBA" id="ARBA00013213"/>
    </source>
</evidence>
<evidence type="ECO:0000256" key="14">
    <source>
        <dbReference type="PIRNR" id="PIRNR036497"/>
    </source>
</evidence>
<reference evidence="21" key="1">
    <citation type="submission" date="2014-08" db="EMBL/GenBank/DDBJ databases">
        <authorList>
            <person name="Sharma Rahul"/>
            <person name="Thines Marco"/>
        </authorList>
    </citation>
    <scope>NUCLEOTIDE SEQUENCE</scope>
</reference>
<dbReference type="InterPro" id="IPR036291">
    <property type="entry name" value="NAD(P)-bd_dom_sf"/>
</dbReference>
<evidence type="ECO:0000256" key="17">
    <source>
        <dbReference type="RuleBase" id="RU000579"/>
    </source>
</evidence>
<comment type="catalytic activity">
    <reaction evidence="12">
        <text>L-homoserine + NADP(+) = L-aspartate 4-semialdehyde + NADPH + H(+)</text>
        <dbReference type="Rhea" id="RHEA:15761"/>
        <dbReference type="ChEBI" id="CHEBI:15378"/>
        <dbReference type="ChEBI" id="CHEBI:57476"/>
        <dbReference type="ChEBI" id="CHEBI:57783"/>
        <dbReference type="ChEBI" id="CHEBI:58349"/>
        <dbReference type="ChEBI" id="CHEBI:537519"/>
        <dbReference type="EC" id="1.1.1.3"/>
    </reaction>
    <physiologicalReaction direction="right-to-left" evidence="12">
        <dbReference type="Rhea" id="RHEA:15763"/>
    </physiologicalReaction>
</comment>
<evidence type="ECO:0000256" key="12">
    <source>
        <dbReference type="ARBA" id="ARBA00048841"/>
    </source>
</evidence>
<comment type="pathway">
    <text evidence="2 17">Amino-acid biosynthesis; L-threonine biosynthesis; L-threonine from L-aspartate: step 3/5.</text>
</comment>
<keyword evidence="8 14" id="KW-0791">Threonine biosynthesis</keyword>
<dbReference type="PANTHER" id="PTHR43070">
    <property type="match status" value="1"/>
</dbReference>
<dbReference type="EC" id="1.1.1.3" evidence="5 14"/>
<dbReference type="Gene3D" id="3.40.50.720">
    <property type="entry name" value="NAD(P)-binding Rossmann-like Domain"/>
    <property type="match status" value="1"/>
</dbReference>
<dbReference type="SUPFAM" id="SSF51735">
    <property type="entry name" value="NAD(P)-binding Rossmann-fold domains"/>
    <property type="match status" value="1"/>
</dbReference>
<dbReference type="SUPFAM" id="SSF55347">
    <property type="entry name" value="Glyceraldehyde-3-phosphate dehydrogenase-like, C-terminal domain"/>
    <property type="match status" value="1"/>
</dbReference>
<name>A0A0F7SU47_PHARH</name>
<evidence type="ECO:0000256" key="10">
    <source>
        <dbReference type="ARBA" id="ARBA00023002"/>
    </source>
</evidence>
<feature type="domain" description="Aspartate/homoserine dehydrogenase NAD-binding" evidence="20">
    <location>
        <begin position="12"/>
        <end position="143"/>
    </location>
</feature>
<keyword evidence="9 14" id="KW-0521">NADP</keyword>
<proteinExistence type="inferred from homology"/>
<dbReference type="GO" id="GO:0050661">
    <property type="term" value="F:NADP binding"/>
    <property type="evidence" value="ECO:0007669"/>
    <property type="project" value="InterPro"/>
</dbReference>
<evidence type="ECO:0000256" key="7">
    <source>
        <dbReference type="ARBA" id="ARBA00022605"/>
    </source>
</evidence>
<evidence type="ECO:0000256" key="16">
    <source>
        <dbReference type="PIRSR" id="PIRSR036497-2"/>
    </source>
</evidence>
<evidence type="ECO:0000256" key="13">
    <source>
        <dbReference type="ARBA" id="ARBA00059589"/>
    </source>
</evidence>
<dbReference type="PIRSF" id="PIRSF036497">
    <property type="entry name" value="HDH_short"/>
    <property type="match status" value="1"/>
</dbReference>
<dbReference type="PROSITE" id="PS01042">
    <property type="entry name" value="HOMOSER_DHGENASE"/>
    <property type="match status" value="1"/>
</dbReference>
<dbReference type="AlphaFoldDB" id="A0A0F7SU47"/>
<dbReference type="InterPro" id="IPR011147">
    <property type="entry name" value="Bifunc_Aspkin/hSer_DH"/>
</dbReference>
<feature type="binding site" evidence="16">
    <location>
        <position position="215"/>
    </location>
    <ligand>
        <name>L-homoserine</name>
        <dbReference type="ChEBI" id="CHEBI:57476"/>
    </ligand>
</feature>
<feature type="active site" description="Proton donor" evidence="15">
    <location>
        <position position="230"/>
    </location>
</feature>
<accession>A0A0F7SU47</accession>
<feature type="domain" description="Homoserine dehydrogenase catalytic" evidence="19">
    <location>
        <begin position="156"/>
        <end position="367"/>
    </location>
</feature>
<organism evidence="21">
    <name type="scientific">Phaffia rhodozyma</name>
    <name type="common">Yeast</name>
    <name type="synonym">Xanthophyllomyces dendrorhous</name>
    <dbReference type="NCBI Taxonomy" id="264483"/>
    <lineage>
        <taxon>Eukaryota</taxon>
        <taxon>Fungi</taxon>
        <taxon>Dikarya</taxon>
        <taxon>Basidiomycota</taxon>
        <taxon>Agaricomycotina</taxon>
        <taxon>Tremellomycetes</taxon>
        <taxon>Cystofilobasidiales</taxon>
        <taxon>Mrakiaceae</taxon>
        <taxon>Phaffia</taxon>
    </lineage>
</organism>
<keyword evidence="11 14" id="KW-0486">Methionine biosynthesis</keyword>
<dbReference type="EMBL" id="LN483332">
    <property type="protein sequence ID" value="CED84991.1"/>
    <property type="molecule type" value="Genomic_DNA"/>
</dbReference>
<dbReference type="GO" id="GO:0004412">
    <property type="term" value="F:homoserine dehydrogenase activity"/>
    <property type="evidence" value="ECO:0007669"/>
    <property type="project" value="UniProtKB-EC"/>
</dbReference>
<evidence type="ECO:0000256" key="8">
    <source>
        <dbReference type="ARBA" id="ARBA00022697"/>
    </source>
</evidence>
<dbReference type="Gene3D" id="3.30.360.10">
    <property type="entry name" value="Dihydrodipicolinate Reductase, domain 2"/>
    <property type="match status" value="1"/>
</dbReference>
<comment type="pathway">
    <text evidence="3 17">Amino-acid biosynthesis; L-methionine biosynthesis via de novo pathway; L-homoserine from L-aspartate: step 3/3.</text>
</comment>
<keyword evidence="7 14" id="KW-0028">Amino-acid biosynthesis</keyword>
<evidence type="ECO:0000256" key="18">
    <source>
        <dbReference type="RuleBase" id="RU004171"/>
    </source>
</evidence>
<evidence type="ECO:0000256" key="9">
    <source>
        <dbReference type="ARBA" id="ARBA00022857"/>
    </source>
</evidence>
<feature type="binding site" evidence="16">
    <location>
        <begin position="12"/>
        <end position="17"/>
    </location>
    <ligand>
        <name>NADP(+)</name>
        <dbReference type="ChEBI" id="CHEBI:58349"/>
    </ligand>
</feature>
<dbReference type="UniPathway" id="UPA00051">
    <property type="reaction ID" value="UER00465"/>
</dbReference>
<dbReference type="FunFam" id="3.30.360.10:FF:000006">
    <property type="entry name" value="Bifunctional aspartokinase/homoserine dehydrogenase"/>
    <property type="match status" value="1"/>
</dbReference>
<dbReference type="InterPro" id="IPR005106">
    <property type="entry name" value="Asp/hSer_DH_NAD-bd"/>
</dbReference>
<evidence type="ECO:0000259" key="19">
    <source>
        <dbReference type="Pfam" id="PF00742"/>
    </source>
</evidence>
<dbReference type="InterPro" id="IPR019811">
    <property type="entry name" value="HDH_CS"/>
</dbReference>
<dbReference type="GO" id="GO:0009090">
    <property type="term" value="P:homoserine biosynthetic process"/>
    <property type="evidence" value="ECO:0007669"/>
    <property type="project" value="TreeGrafter"/>
</dbReference>
<evidence type="ECO:0000256" key="2">
    <source>
        <dbReference type="ARBA" id="ARBA00005056"/>
    </source>
</evidence>
<dbReference type="InterPro" id="IPR022697">
    <property type="entry name" value="HDH_short"/>
</dbReference>
<dbReference type="InterPro" id="IPR001342">
    <property type="entry name" value="HDH_cat"/>
</dbReference>
<evidence type="ECO:0000259" key="20">
    <source>
        <dbReference type="Pfam" id="PF03447"/>
    </source>
</evidence>
<keyword evidence="10 14" id="KW-0560">Oxidoreductase</keyword>